<dbReference type="HAMAP" id="MF_00139">
    <property type="entry name" value="PurH"/>
    <property type="match status" value="1"/>
</dbReference>
<dbReference type="InterPro" id="IPR016193">
    <property type="entry name" value="Cytidine_deaminase-like"/>
</dbReference>
<dbReference type="PROSITE" id="PS51855">
    <property type="entry name" value="MGS"/>
    <property type="match status" value="1"/>
</dbReference>
<evidence type="ECO:0000256" key="6">
    <source>
        <dbReference type="ARBA" id="ARBA00022801"/>
    </source>
</evidence>
<evidence type="ECO:0000256" key="10">
    <source>
        <dbReference type="HAMAP-Rule" id="MF_00139"/>
    </source>
</evidence>
<keyword evidence="5 10" id="KW-0658">Purine biosynthesis</keyword>
<dbReference type="InterPro" id="IPR011607">
    <property type="entry name" value="MGS-like_dom"/>
</dbReference>
<organism evidence="12 13">
    <name type="scientific">Candidatus Pantoea edessiphila</name>
    <dbReference type="NCBI Taxonomy" id="2044610"/>
    <lineage>
        <taxon>Bacteria</taxon>
        <taxon>Pseudomonadati</taxon>
        <taxon>Pseudomonadota</taxon>
        <taxon>Gammaproteobacteria</taxon>
        <taxon>Enterobacterales</taxon>
        <taxon>Erwiniaceae</taxon>
        <taxon>Pantoea</taxon>
    </lineage>
</organism>
<dbReference type="EC" id="3.5.4.10" evidence="10"/>
<dbReference type="GO" id="GO:0006189">
    <property type="term" value="P:'de novo' IMP biosynthetic process"/>
    <property type="evidence" value="ECO:0007669"/>
    <property type="project" value="UniProtKB-UniRule"/>
</dbReference>
<dbReference type="NCBIfam" id="TIGR00355">
    <property type="entry name" value="purH"/>
    <property type="match status" value="1"/>
</dbReference>
<proteinExistence type="inferred from homology"/>
<evidence type="ECO:0000256" key="3">
    <source>
        <dbReference type="ARBA" id="ARBA00007667"/>
    </source>
</evidence>
<dbReference type="GO" id="GO:0004643">
    <property type="term" value="F:phosphoribosylaminoimidazolecarboxamide formyltransferase activity"/>
    <property type="evidence" value="ECO:0007669"/>
    <property type="project" value="UniProtKB-UniRule"/>
</dbReference>
<gene>
    <name evidence="10 12" type="primary">purH</name>
    <name evidence="12" type="ORF">CRV11_00095</name>
</gene>
<name>A0A2P5SYD1_9GAMM</name>
<keyword evidence="7 10" id="KW-0511">Multifunctional enzyme</keyword>
<dbReference type="PIRSF" id="PIRSF000414">
    <property type="entry name" value="AICARFT_IMPCHas"/>
    <property type="match status" value="1"/>
</dbReference>
<dbReference type="AlphaFoldDB" id="A0A2P5SYD1"/>
<dbReference type="FunFam" id="3.40.140.20:FF:000001">
    <property type="entry name" value="Bifunctional purine biosynthesis protein PurH"/>
    <property type="match status" value="1"/>
</dbReference>
<comment type="caution">
    <text evidence="12">The sequence shown here is derived from an EMBL/GenBank/DDBJ whole genome shotgun (WGS) entry which is preliminary data.</text>
</comment>
<evidence type="ECO:0000256" key="2">
    <source>
        <dbReference type="ARBA" id="ARBA00004954"/>
    </source>
</evidence>
<evidence type="ECO:0000256" key="5">
    <source>
        <dbReference type="ARBA" id="ARBA00022755"/>
    </source>
</evidence>
<dbReference type="RefSeq" id="WP_136131330.1">
    <property type="nucleotide sequence ID" value="NZ_PDKS01000001.1"/>
</dbReference>
<comment type="catalytic activity">
    <reaction evidence="9 10">
        <text>IMP + H2O = 5-formamido-1-(5-phospho-D-ribosyl)imidazole-4-carboxamide</text>
        <dbReference type="Rhea" id="RHEA:18445"/>
        <dbReference type="ChEBI" id="CHEBI:15377"/>
        <dbReference type="ChEBI" id="CHEBI:58053"/>
        <dbReference type="ChEBI" id="CHEBI:58467"/>
        <dbReference type="EC" id="3.5.4.10"/>
    </reaction>
</comment>
<reference evidence="12 13" key="1">
    <citation type="journal article" date="2018" name="Genome Biol. Evol.">
        <title>Cladogenesis and Genomic Streamlining in Extracellular Endosymbionts of Tropical Stink Bugs.</title>
        <authorList>
            <person name="Otero-Bravo A."/>
            <person name="Goffredi S."/>
            <person name="Sabree Z.L."/>
        </authorList>
    </citation>
    <scope>NUCLEOTIDE SEQUENCE [LARGE SCALE GENOMIC DNA]</scope>
    <source>
        <strain evidence="12 13">SoET</strain>
    </source>
</reference>
<feature type="domain" description="MGS-like" evidence="11">
    <location>
        <begin position="4"/>
        <end position="154"/>
    </location>
</feature>
<protein>
    <recommendedName>
        <fullName evidence="10">Bifunctional purine biosynthesis protein PurH</fullName>
    </recommendedName>
    <domain>
        <recommendedName>
            <fullName evidence="10">Phosphoribosylaminoimidazolecarboxamide formyltransferase</fullName>
            <ecNumber evidence="10">2.1.2.3</ecNumber>
        </recommendedName>
        <alternativeName>
            <fullName evidence="10">AICAR transformylase</fullName>
        </alternativeName>
    </domain>
    <domain>
        <recommendedName>
            <fullName evidence="10">IMP cyclohydrolase</fullName>
            <ecNumber evidence="10">3.5.4.10</ecNumber>
        </recommendedName>
        <alternativeName>
            <fullName evidence="10">ATIC</fullName>
        </alternativeName>
        <alternativeName>
            <fullName evidence="10">IMP synthase</fullName>
        </alternativeName>
        <alternativeName>
            <fullName evidence="10">Inosinicase</fullName>
        </alternativeName>
    </domain>
</protein>
<dbReference type="FunFam" id="3.40.50.1380:FF:000001">
    <property type="entry name" value="Bifunctional purine biosynthesis protein PurH"/>
    <property type="match status" value="1"/>
</dbReference>
<keyword evidence="4 10" id="KW-0808">Transferase</keyword>
<dbReference type="InterPro" id="IPR002695">
    <property type="entry name" value="PurH-like"/>
</dbReference>
<evidence type="ECO:0000256" key="9">
    <source>
        <dbReference type="ARBA" id="ARBA00050687"/>
    </source>
</evidence>
<dbReference type="PANTHER" id="PTHR11692">
    <property type="entry name" value="BIFUNCTIONAL PURINE BIOSYNTHESIS PROTEIN PURH"/>
    <property type="match status" value="1"/>
</dbReference>
<evidence type="ECO:0000256" key="1">
    <source>
        <dbReference type="ARBA" id="ARBA00004844"/>
    </source>
</evidence>
<dbReference type="SUPFAM" id="SSF53927">
    <property type="entry name" value="Cytidine deaminase-like"/>
    <property type="match status" value="1"/>
</dbReference>
<dbReference type="Gene3D" id="3.40.140.20">
    <property type="match status" value="2"/>
</dbReference>
<comment type="pathway">
    <text evidence="2 10">Purine metabolism; IMP biosynthesis via de novo pathway; 5-formamido-1-(5-phospho-D-ribosyl)imidazole-4-carboxamide from 5-amino-1-(5-phospho-D-ribosyl)imidazole-4-carboxamide (10-formyl THF route): step 1/1.</text>
</comment>
<dbReference type="Proteomes" id="UP000296034">
    <property type="component" value="Unassembled WGS sequence"/>
</dbReference>
<dbReference type="CDD" id="cd01421">
    <property type="entry name" value="IMPCH"/>
    <property type="match status" value="1"/>
</dbReference>
<comment type="pathway">
    <text evidence="1 10">Purine metabolism; IMP biosynthesis via de novo pathway; IMP from 5-formamido-1-(5-phospho-D-ribosyl)imidazole-4-carboxamide: step 1/1.</text>
</comment>
<dbReference type="OrthoDB" id="9802065at2"/>
<comment type="domain">
    <text evidence="10">The IMP cyclohydrolase activity resides in the N-terminal region.</text>
</comment>
<evidence type="ECO:0000256" key="4">
    <source>
        <dbReference type="ARBA" id="ARBA00022679"/>
    </source>
</evidence>
<comment type="catalytic activity">
    <reaction evidence="8 10">
        <text>(6R)-10-formyltetrahydrofolate + 5-amino-1-(5-phospho-beta-D-ribosyl)imidazole-4-carboxamide = 5-formamido-1-(5-phospho-D-ribosyl)imidazole-4-carboxamide + (6S)-5,6,7,8-tetrahydrofolate</text>
        <dbReference type="Rhea" id="RHEA:22192"/>
        <dbReference type="ChEBI" id="CHEBI:57453"/>
        <dbReference type="ChEBI" id="CHEBI:58467"/>
        <dbReference type="ChEBI" id="CHEBI:58475"/>
        <dbReference type="ChEBI" id="CHEBI:195366"/>
        <dbReference type="EC" id="2.1.2.3"/>
    </reaction>
</comment>
<accession>A0A2P5SYD1</accession>
<dbReference type="SMART" id="SM00851">
    <property type="entry name" value="MGS"/>
    <property type="match status" value="1"/>
</dbReference>
<dbReference type="Gene3D" id="3.40.50.1380">
    <property type="entry name" value="Methylglyoxal synthase-like domain"/>
    <property type="match status" value="1"/>
</dbReference>
<dbReference type="GO" id="GO:0003937">
    <property type="term" value="F:IMP cyclohydrolase activity"/>
    <property type="evidence" value="ECO:0007669"/>
    <property type="project" value="UniProtKB-UniRule"/>
</dbReference>
<evidence type="ECO:0000256" key="8">
    <source>
        <dbReference type="ARBA" id="ARBA00050488"/>
    </source>
</evidence>
<dbReference type="EC" id="2.1.2.3" evidence="10"/>
<dbReference type="InterPro" id="IPR036914">
    <property type="entry name" value="MGS-like_dom_sf"/>
</dbReference>
<evidence type="ECO:0000256" key="7">
    <source>
        <dbReference type="ARBA" id="ARBA00023268"/>
    </source>
</evidence>
<dbReference type="SUPFAM" id="SSF52335">
    <property type="entry name" value="Methylglyoxal synthase-like"/>
    <property type="match status" value="1"/>
</dbReference>
<evidence type="ECO:0000313" key="13">
    <source>
        <dbReference type="Proteomes" id="UP000296034"/>
    </source>
</evidence>
<dbReference type="NCBIfam" id="NF002049">
    <property type="entry name" value="PRK00881.1"/>
    <property type="match status" value="1"/>
</dbReference>
<dbReference type="Pfam" id="PF02142">
    <property type="entry name" value="MGS"/>
    <property type="match status" value="1"/>
</dbReference>
<dbReference type="PANTHER" id="PTHR11692:SF0">
    <property type="entry name" value="BIFUNCTIONAL PURINE BIOSYNTHESIS PROTEIN ATIC"/>
    <property type="match status" value="1"/>
</dbReference>
<evidence type="ECO:0000313" key="12">
    <source>
        <dbReference type="EMBL" id="PPI87335.1"/>
    </source>
</evidence>
<dbReference type="UniPathway" id="UPA00074">
    <property type="reaction ID" value="UER00133"/>
</dbReference>
<evidence type="ECO:0000259" key="11">
    <source>
        <dbReference type="PROSITE" id="PS51855"/>
    </source>
</evidence>
<dbReference type="Pfam" id="PF01808">
    <property type="entry name" value="AICARFT_IMPCHas"/>
    <property type="match status" value="1"/>
</dbReference>
<comment type="similarity">
    <text evidence="3 10">Belongs to the PurH family.</text>
</comment>
<keyword evidence="6 10" id="KW-0378">Hydrolase</keyword>
<dbReference type="InterPro" id="IPR024051">
    <property type="entry name" value="AICAR_Tfase_dup_dom_sf"/>
</dbReference>
<dbReference type="GO" id="GO:0005829">
    <property type="term" value="C:cytosol"/>
    <property type="evidence" value="ECO:0007669"/>
    <property type="project" value="TreeGrafter"/>
</dbReference>
<dbReference type="SMART" id="SM00798">
    <property type="entry name" value="AICARFT_IMPCHas"/>
    <property type="match status" value="1"/>
</dbReference>
<dbReference type="EMBL" id="PDKS01000001">
    <property type="protein sequence ID" value="PPI87335.1"/>
    <property type="molecule type" value="Genomic_DNA"/>
</dbReference>
<sequence>MKKNNLSERDYPIRYALISVSDKTNIVEFALELHNRKIKILATSGTACLLAKSGIPVIEISNYTGFPEILDGRVKTLNTKIYTGILYRRGIDDKIIEHYKIFPIDILIVNFYPFKQTIMHQDCLLEEAIEKVDIGGPTMVCSAAKNYKFVSVIVNHKDYNDVLDELNTNNNYLSLNTRFKLAMKAFNYLAFDKIDIANYFNQLTSKLGNVKKHDDILPEKININLVKKQNMIYGENIHQNAALYTPELTNQEFSSNLLKVQGEKLSYNNFIDIDTAIECLEEFTEPTCVIIKHSNPCGVATANSISYAYKRAYISDTISAFGGVIALNRELDQSTIELIIKNQFVEIIAVPSVSDIALKIISKKKKIKLIVYPKFKKNPLLMDFKNVNNGEMLVQEHNYKKLDINKLSIVSKNQPNKQEIKDSIFCWKVSKFVKSNAIVCARNSATIGIGAGQMSRIDSVKIAYMKAKNAGLETENSVMASDAFFPFRDSIDIAAKMGVKCIIQPGGSIRDQEIIDAANEYNISMIFTEIRNFRH</sequence>